<keyword evidence="2" id="KW-0472">Membrane</keyword>
<dbReference type="InterPro" id="IPR006076">
    <property type="entry name" value="FAD-dep_OxRdtase"/>
</dbReference>
<evidence type="ECO:0000313" key="5">
    <source>
        <dbReference type="Proteomes" id="UP000275331"/>
    </source>
</evidence>
<dbReference type="SUPFAM" id="SSF51905">
    <property type="entry name" value="FAD/NAD(P)-binding domain"/>
    <property type="match status" value="1"/>
</dbReference>
<keyword evidence="2" id="KW-0812">Transmembrane</keyword>
<protein>
    <submittedName>
        <fullName evidence="4">FAD-binding oxidoreductase</fullName>
    </submittedName>
</protein>
<dbReference type="OrthoDB" id="9815989at2"/>
<keyword evidence="1" id="KW-0560">Oxidoreductase</keyword>
<organism evidence="4 5">
    <name type="scientific">Atlantibacter subterraneus</name>
    <dbReference type="NCBI Taxonomy" id="255519"/>
    <lineage>
        <taxon>Bacteria</taxon>
        <taxon>Pseudomonadati</taxon>
        <taxon>Pseudomonadota</taxon>
        <taxon>Gammaproteobacteria</taxon>
        <taxon>Enterobacterales</taxon>
        <taxon>Enterobacteriaceae</taxon>
        <taxon>Atlantibacter</taxon>
    </lineage>
</organism>
<reference evidence="4 5" key="1">
    <citation type="submission" date="2018-10" db="EMBL/GenBank/DDBJ databases">
        <title>Transmission dynamics of multidrug resistant bacteria on intensive care unit surfaces.</title>
        <authorList>
            <person name="D'Souza A.W."/>
            <person name="Potter R.F."/>
            <person name="Wallace M."/>
            <person name="Shupe A."/>
            <person name="Patel S."/>
            <person name="Sun S."/>
            <person name="Gul D."/>
            <person name="Kwon J.H."/>
            <person name="Andleeb S."/>
            <person name="Burnham C.-A.D."/>
            <person name="Dantas G."/>
        </authorList>
    </citation>
    <scope>NUCLEOTIDE SEQUENCE [LARGE SCALE GENOMIC DNA]</scope>
    <source>
        <strain evidence="4 5">AS_373</strain>
    </source>
</reference>
<dbReference type="EMBL" id="RHXB01000001">
    <property type="protein sequence ID" value="RSE29479.1"/>
    <property type="molecule type" value="Genomic_DNA"/>
</dbReference>
<dbReference type="GO" id="GO:0016491">
    <property type="term" value="F:oxidoreductase activity"/>
    <property type="evidence" value="ECO:0007669"/>
    <property type="project" value="UniProtKB-KW"/>
</dbReference>
<evidence type="ECO:0000256" key="2">
    <source>
        <dbReference type="SAM" id="Phobius"/>
    </source>
</evidence>
<sequence length="370" mass="42804">MNNAKEIAIIGGGFFGMYIAEYLALKGCKVTIFEKENDFMTHASYHNQARVHNGYHYPRSILTALRSRVSFPRFVDEFGECVYSDFEKYYLIAKPLSKVSLQQFELFCDRIGASIGSVPTRIKKLFNTQYVEGGMSVQEYAFDAIKLKKIMEARLEQVNVEVQLNTRVISLQEQSGKLLLSIQHEELITQRNFDHVFNCTYSQINSVLTSSSLDMIPLKHEMTEMCLVSMPDELKKVGVTVMCGPFFSVMPFPSTPFHSFSHVRYTPHYEWHDSNINEYCDAHEKLQNNTHTSAWNYMIKDAVRYMPILSECKYEKSLWEVKTILPRSEVDDSRPILLKLNHGYNNFHSIMGGKIDNVYDVVEVLKNMFH</sequence>
<feature type="transmembrane region" description="Helical" evidence="2">
    <location>
        <begin position="7"/>
        <end position="25"/>
    </location>
</feature>
<dbReference type="Pfam" id="PF01266">
    <property type="entry name" value="DAO"/>
    <property type="match status" value="1"/>
</dbReference>
<evidence type="ECO:0000313" key="4">
    <source>
        <dbReference type="EMBL" id="RSE29479.1"/>
    </source>
</evidence>
<comment type="caution">
    <text evidence="4">The sequence shown here is derived from an EMBL/GenBank/DDBJ whole genome shotgun (WGS) entry which is preliminary data.</text>
</comment>
<feature type="domain" description="FAD dependent oxidoreductase" evidence="3">
    <location>
        <begin position="7"/>
        <end position="314"/>
    </location>
</feature>
<dbReference type="AlphaFoldDB" id="A0A3R9F6A6"/>
<keyword evidence="2" id="KW-1133">Transmembrane helix</keyword>
<evidence type="ECO:0000259" key="3">
    <source>
        <dbReference type="Pfam" id="PF01266"/>
    </source>
</evidence>
<gene>
    <name evidence="4" type="ORF">EGT71_02270</name>
</gene>
<dbReference type="Gene3D" id="3.30.9.10">
    <property type="entry name" value="D-Amino Acid Oxidase, subunit A, domain 2"/>
    <property type="match status" value="1"/>
</dbReference>
<accession>A0A3R9F6A6</accession>
<name>A0A3R9F6A6_9ENTR</name>
<dbReference type="InterPro" id="IPR036188">
    <property type="entry name" value="FAD/NAD-bd_sf"/>
</dbReference>
<dbReference type="RefSeq" id="WP_125292393.1">
    <property type="nucleotide sequence ID" value="NZ_JAPTZM010000006.1"/>
</dbReference>
<proteinExistence type="predicted"/>
<evidence type="ECO:0000256" key="1">
    <source>
        <dbReference type="ARBA" id="ARBA00023002"/>
    </source>
</evidence>
<dbReference type="Proteomes" id="UP000275331">
    <property type="component" value="Unassembled WGS sequence"/>
</dbReference>
<dbReference type="Gene3D" id="3.50.50.60">
    <property type="entry name" value="FAD/NAD(P)-binding domain"/>
    <property type="match status" value="1"/>
</dbReference>